<feature type="compositionally biased region" description="Polar residues" evidence="4">
    <location>
        <begin position="399"/>
        <end position="413"/>
    </location>
</feature>
<feature type="compositionally biased region" description="Polar residues" evidence="4">
    <location>
        <begin position="953"/>
        <end position="963"/>
    </location>
</feature>
<dbReference type="PROSITE" id="PS00463">
    <property type="entry name" value="ZN2_CY6_FUNGAL_1"/>
    <property type="match status" value="1"/>
</dbReference>
<dbReference type="PANTHER" id="PTHR31001:SF87">
    <property type="entry name" value="COL-21"/>
    <property type="match status" value="1"/>
</dbReference>
<feature type="compositionally biased region" description="Low complexity" evidence="4">
    <location>
        <begin position="19"/>
        <end position="36"/>
    </location>
</feature>
<feature type="compositionally biased region" description="Polar residues" evidence="4">
    <location>
        <begin position="145"/>
        <end position="161"/>
    </location>
</feature>
<keyword evidence="3" id="KW-0539">Nucleus</keyword>
<evidence type="ECO:0000259" key="5">
    <source>
        <dbReference type="PROSITE" id="PS50048"/>
    </source>
</evidence>
<feature type="compositionally biased region" description="Polar residues" evidence="4">
    <location>
        <begin position="928"/>
        <end position="946"/>
    </location>
</feature>
<feature type="domain" description="Zn(2)-C6 fungal-type" evidence="5">
    <location>
        <begin position="221"/>
        <end position="250"/>
    </location>
</feature>
<keyword evidence="7" id="KW-1185">Reference proteome</keyword>
<dbReference type="GO" id="GO:0006351">
    <property type="term" value="P:DNA-templated transcription"/>
    <property type="evidence" value="ECO:0007669"/>
    <property type="project" value="InterPro"/>
</dbReference>
<dbReference type="CDD" id="cd12148">
    <property type="entry name" value="fungal_TF_MHR"/>
    <property type="match status" value="1"/>
</dbReference>
<gene>
    <name evidence="6" type="ORF">NliqN6_1238</name>
</gene>
<feature type="compositionally biased region" description="Low complexity" evidence="4">
    <location>
        <begin position="425"/>
        <end position="439"/>
    </location>
</feature>
<dbReference type="InterPro" id="IPR001138">
    <property type="entry name" value="Zn2Cys6_DnaBD"/>
</dbReference>
<dbReference type="Gene3D" id="4.10.240.10">
    <property type="entry name" value="Zn(2)-C6 fungal-type DNA-binding domain"/>
    <property type="match status" value="1"/>
</dbReference>
<feature type="compositionally biased region" description="Low complexity" evidence="4">
    <location>
        <begin position="288"/>
        <end position="302"/>
    </location>
</feature>
<dbReference type="GO" id="GO:0000981">
    <property type="term" value="F:DNA-binding transcription factor activity, RNA polymerase II-specific"/>
    <property type="evidence" value="ECO:0007669"/>
    <property type="project" value="InterPro"/>
</dbReference>
<dbReference type="OrthoDB" id="4934715at2759"/>
<protein>
    <recommendedName>
        <fullName evidence="5">Zn(2)-C6 fungal-type domain-containing protein</fullName>
    </recommendedName>
</protein>
<evidence type="ECO:0000256" key="2">
    <source>
        <dbReference type="ARBA" id="ARBA00022723"/>
    </source>
</evidence>
<feature type="compositionally biased region" description="Acidic residues" evidence="4">
    <location>
        <begin position="679"/>
        <end position="689"/>
    </location>
</feature>
<organism evidence="6 7">
    <name type="scientific">Naganishia liquefaciens</name>
    <dbReference type="NCBI Taxonomy" id="104408"/>
    <lineage>
        <taxon>Eukaryota</taxon>
        <taxon>Fungi</taxon>
        <taxon>Dikarya</taxon>
        <taxon>Basidiomycota</taxon>
        <taxon>Agaricomycotina</taxon>
        <taxon>Tremellomycetes</taxon>
        <taxon>Filobasidiales</taxon>
        <taxon>Filobasidiaceae</taxon>
        <taxon>Naganishia</taxon>
    </lineage>
</organism>
<dbReference type="PANTHER" id="PTHR31001">
    <property type="entry name" value="UNCHARACTERIZED TRANSCRIPTIONAL REGULATORY PROTEIN"/>
    <property type="match status" value="1"/>
</dbReference>
<dbReference type="SMART" id="SM00906">
    <property type="entry name" value="Fungal_trans"/>
    <property type="match status" value="1"/>
</dbReference>
<evidence type="ECO:0000313" key="7">
    <source>
        <dbReference type="Proteomes" id="UP000620104"/>
    </source>
</evidence>
<dbReference type="InterPro" id="IPR050613">
    <property type="entry name" value="Sec_Metabolite_Reg"/>
</dbReference>
<feature type="region of interest" description="Disordered" evidence="4">
    <location>
        <begin position="667"/>
        <end position="697"/>
    </location>
</feature>
<feature type="compositionally biased region" description="Polar residues" evidence="4">
    <location>
        <begin position="972"/>
        <end position="981"/>
    </location>
</feature>
<dbReference type="SUPFAM" id="SSF57701">
    <property type="entry name" value="Zn2/Cys6 DNA-binding domain"/>
    <property type="match status" value="1"/>
</dbReference>
<dbReference type="InterPro" id="IPR007219">
    <property type="entry name" value="XnlR_reg_dom"/>
</dbReference>
<feature type="region of interest" description="Disordered" evidence="4">
    <location>
        <begin position="284"/>
        <end position="372"/>
    </location>
</feature>
<feature type="region of interest" description="Disordered" evidence="4">
    <location>
        <begin position="928"/>
        <end position="987"/>
    </location>
</feature>
<evidence type="ECO:0000256" key="1">
    <source>
        <dbReference type="ARBA" id="ARBA00004123"/>
    </source>
</evidence>
<sequence length="1152" mass="125942">MESDLARKRKLSTSGRPSQEQTEPTGTGQTAYYSSANPSAASLENFVSSVNEKALSNSTHDFDDGAVRPVKKKRANGGEGEDLENGRHKPSSSAAAQPNGRPTTTTGSNLFPVRRAESVLLTVNAGSSAAGRSKAREDDSDNEPDASQSANRENRGRSASTVRAPPASGKARSKPGEDEDGDRGYSLGAGVRGGREGSVSFSGNEGATSGKKGKRNRVHFSCVECHRRKQKCDRGEPCGQCIARKVPNLCRPFINGVEDPAVHEADIKARLSRIEDILSTLITRLPTNNNGNEGSSENSQGNAGQTAGQTTHNSHLHPQHAQQLSSQSGHTAYHQRPIAPAPPSAVSARNRMRSSGSRTPVPVSVEDSGNGYQRVDLDVRAMLSGGAAEEVFHPKAHDSNSQTSSPAANQTHTPPVPLYYSNVHAAGSPSDGPSPASGAIIEHPKLKARITLDPPSPDLTEILHTLSESGITKNVLISLLMSVPEKGLCDSLVELYFREIDWTRYKINRPAFHRKYAQFFESMKSYPTNPPLNGDMLKWLPLMFIVLAIATLSAPLELVGGLAGQKSWSRRFYGSSRSALTCAKALQRDNLDVLYAGLLTARYMLLTRRAAEGSTPLTAAFQLGLYRDGTVLNLTDKREIELRRRAWAMVYHLDRTTALLVGRPTSISDAHTDTKEPANLDDEEVDSGDFDPKGHSLMHPTEYTQVILRHRLAEIMGRISDHTFAIRPPDYATVLKLDQELLDWQSKLPPFFAIHHPDTSLDANHHFLFVQRHLLACEFLFARITLHRPYLLRKRTSDKQYQYSRDAAIESAKADLLGRREFMFEKPQNVKINSGGYRVLNSYIVLGVTIKLDAASPRAEELRRLLDVVAGLAPDEQGRISEPIVKDELAIVEFLTQRANNTSAQEQALNNSAAIPPYSHVLSSRANTAAQRFGQQQKQSNRSDIQNPDRKVSVSSHPSLKSPRQNRRHGQDSSNQYSEATQAAPEDSAWSFVAPDLNTIDVHQPFIDSGRGMTETRMPGPLRGPARSRQNSLLEQAYMDSASYQPRSNDNPERNLLLGDAEQHAGLQAYDNQFSSEVDLSGSNATNLDSWWNDTFGQLPTNAGGSAETGFNPFYLSQLGQGSDTVSENSETDFLNILLSTIANNSTLGTGA</sequence>
<dbReference type="AlphaFoldDB" id="A0A8H3YEK1"/>
<feature type="compositionally biased region" description="Polar residues" evidence="4">
    <location>
        <begin position="320"/>
        <end position="330"/>
    </location>
</feature>
<feature type="compositionally biased region" description="Polar residues" evidence="4">
    <location>
        <begin position="91"/>
        <end position="109"/>
    </location>
</feature>
<name>A0A8H3YEK1_9TREE</name>
<dbReference type="Proteomes" id="UP000620104">
    <property type="component" value="Unassembled WGS sequence"/>
</dbReference>
<dbReference type="CDD" id="cd00067">
    <property type="entry name" value="GAL4"/>
    <property type="match status" value="1"/>
</dbReference>
<dbReference type="GO" id="GO:0008270">
    <property type="term" value="F:zinc ion binding"/>
    <property type="evidence" value="ECO:0007669"/>
    <property type="project" value="InterPro"/>
</dbReference>
<dbReference type="SMART" id="SM00066">
    <property type="entry name" value="GAL4"/>
    <property type="match status" value="1"/>
</dbReference>
<feature type="region of interest" description="Disordered" evidence="4">
    <location>
        <begin position="56"/>
        <end position="214"/>
    </location>
</feature>
<evidence type="ECO:0000256" key="3">
    <source>
        <dbReference type="ARBA" id="ARBA00023242"/>
    </source>
</evidence>
<dbReference type="Pfam" id="PF00172">
    <property type="entry name" value="Zn_clus"/>
    <property type="match status" value="1"/>
</dbReference>
<accession>A0A8H3YEK1</accession>
<keyword evidence="2" id="KW-0479">Metal-binding</keyword>
<dbReference type="GO" id="GO:0003677">
    <property type="term" value="F:DNA binding"/>
    <property type="evidence" value="ECO:0007669"/>
    <property type="project" value="InterPro"/>
</dbReference>
<comment type="subcellular location">
    <subcellularLocation>
        <location evidence="1">Nucleus</location>
    </subcellularLocation>
</comment>
<proteinExistence type="predicted"/>
<feature type="region of interest" description="Disordered" evidence="4">
    <location>
        <begin position="396"/>
        <end position="439"/>
    </location>
</feature>
<dbReference type="EMBL" id="BLZA01000009">
    <property type="protein sequence ID" value="GHJ84836.1"/>
    <property type="molecule type" value="Genomic_DNA"/>
</dbReference>
<dbReference type="Pfam" id="PF04082">
    <property type="entry name" value="Fungal_trans"/>
    <property type="match status" value="1"/>
</dbReference>
<evidence type="ECO:0000256" key="4">
    <source>
        <dbReference type="SAM" id="MobiDB-lite"/>
    </source>
</evidence>
<reference evidence="6" key="1">
    <citation type="submission" date="2020-07" db="EMBL/GenBank/DDBJ databases">
        <title>Draft Genome Sequence of a Deep-Sea Yeast, Naganishia (Cryptococcus) liquefaciens strain N6.</title>
        <authorList>
            <person name="Han Y.W."/>
            <person name="Kajitani R."/>
            <person name="Morimoto H."/>
            <person name="Parhat M."/>
            <person name="Tsubouchi H."/>
            <person name="Bakenova O."/>
            <person name="Ogata M."/>
            <person name="Argunhan B."/>
            <person name="Aoki R."/>
            <person name="Kajiwara S."/>
            <person name="Itoh T."/>
            <person name="Iwasaki H."/>
        </authorList>
    </citation>
    <scope>NUCLEOTIDE SEQUENCE</scope>
    <source>
        <strain evidence="6">N6</strain>
    </source>
</reference>
<dbReference type="InterPro" id="IPR036864">
    <property type="entry name" value="Zn2-C6_fun-type_DNA-bd_sf"/>
</dbReference>
<feature type="region of interest" description="Disordered" evidence="4">
    <location>
        <begin position="1003"/>
        <end position="1027"/>
    </location>
</feature>
<feature type="compositionally biased region" description="Polar residues" evidence="4">
    <location>
        <begin position="303"/>
        <end position="313"/>
    </location>
</feature>
<evidence type="ECO:0000313" key="6">
    <source>
        <dbReference type="EMBL" id="GHJ84836.1"/>
    </source>
</evidence>
<dbReference type="PROSITE" id="PS50048">
    <property type="entry name" value="ZN2_CY6_FUNGAL_2"/>
    <property type="match status" value="1"/>
</dbReference>
<comment type="caution">
    <text evidence="6">The sequence shown here is derived from an EMBL/GenBank/DDBJ whole genome shotgun (WGS) entry which is preliminary data.</text>
</comment>
<feature type="region of interest" description="Disordered" evidence="4">
    <location>
        <begin position="1"/>
        <end position="36"/>
    </location>
</feature>
<dbReference type="GO" id="GO:0005634">
    <property type="term" value="C:nucleus"/>
    <property type="evidence" value="ECO:0007669"/>
    <property type="project" value="UniProtKB-SubCell"/>
</dbReference>